<evidence type="ECO:0000259" key="1">
    <source>
        <dbReference type="Pfam" id="PF06985"/>
    </source>
</evidence>
<dbReference type="PANTHER" id="PTHR24148:SF79">
    <property type="entry name" value="HETEROKARYON INCOMPATIBILITY DOMAIN-CONTAINING PROTEIN"/>
    <property type="match status" value="1"/>
</dbReference>
<dbReference type="AlphaFoldDB" id="A0A6A5RUH4"/>
<dbReference type="RefSeq" id="XP_033452339.1">
    <property type="nucleotide sequence ID" value="XM_033588946.1"/>
</dbReference>
<gene>
    <name evidence="2" type="ORF">M421DRAFT_284338</name>
</gene>
<evidence type="ECO:0000313" key="3">
    <source>
        <dbReference type="Proteomes" id="UP000800082"/>
    </source>
</evidence>
<dbReference type="OrthoDB" id="5416609at2759"/>
<dbReference type="Pfam" id="PF06985">
    <property type="entry name" value="HET"/>
    <property type="match status" value="1"/>
</dbReference>
<name>A0A6A5RUH4_9PLEO</name>
<dbReference type="EMBL" id="ML978959">
    <property type="protein sequence ID" value="KAF1932091.1"/>
    <property type="molecule type" value="Genomic_DNA"/>
</dbReference>
<protein>
    <recommendedName>
        <fullName evidence="1">Heterokaryon incompatibility domain-containing protein</fullName>
    </recommendedName>
</protein>
<dbReference type="GeneID" id="54346593"/>
<sequence>MRDIYLRAKRTLCWLGPEAGGSMEAIAYIESLNKLFRRKLAELGFGKFTKDKVEMGIPSFELKVKLGDRQLEAICKILEWPWFERAWIVQECFVSTDVWIVVSNSSVRWHALVGAFSHLMQFERTLLEFCPGHGVSYLIELRYGEIDWKAQKDVEWWRVLIRQRQFLSTDPRNKIYAFYGSRCGEDFRRMAI</sequence>
<proteinExistence type="predicted"/>
<dbReference type="InterPro" id="IPR052895">
    <property type="entry name" value="HetReg/Transcr_Mod"/>
</dbReference>
<feature type="domain" description="Heterokaryon incompatibility" evidence="1">
    <location>
        <begin position="1"/>
        <end position="91"/>
    </location>
</feature>
<dbReference type="InterPro" id="IPR010730">
    <property type="entry name" value="HET"/>
</dbReference>
<keyword evidence="3" id="KW-1185">Reference proteome</keyword>
<dbReference type="PANTHER" id="PTHR24148">
    <property type="entry name" value="ANKYRIN REPEAT DOMAIN-CONTAINING PROTEIN 39 HOMOLOG-RELATED"/>
    <property type="match status" value="1"/>
</dbReference>
<accession>A0A6A5RUH4</accession>
<dbReference type="Proteomes" id="UP000800082">
    <property type="component" value="Unassembled WGS sequence"/>
</dbReference>
<reference evidence="2" key="1">
    <citation type="journal article" date="2020" name="Stud. Mycol.">
        <title>101 Dothideomycetes genomes: a test case for predicting lifestyles and emergence of pathogens.</title>
        <authorList>
            <person name="Haridas S."/>
            <person name="Albert R."/>
            <person name="Binder M."/>
            <person name="Bloem J."/>
            <person name="Labutti K."/>
            <person name="Salamov A."/>
            <person name="Andreopoulos B."/>
            <person name="Baker S."/>
            <person name="Barry K."/>
            <person name="Bills G."/>
            <person name="Bluhm B."/>
            <person name="Cannon C."/>
            <person name="Castanera R."/>
            <person name="Culley D."/>
            <person name="Daum C."/>
            <person name="Ezra D."/>
            <person name="Gonzalez J."/>
            <person name="Henrissat B."/>
            <person name="Kuo A."/>
            <person name="Liang C."/>
            <person name="Lipzen A."/>
            <person name="Lutzoni F."/>
            <person name="Magnuson J."/>
            <person name="Mondo S."/>
            <person name="Nolan M."/>
            <person name="Ohm R."/>
            <person name="Pangilinan J."/>
            <person name="Park H.-J."/>
            <person name="Ramirez L."/>
            <person name="Alfaro M."/>
            <person name="Sun H."/>
            <person name="Tritt A."/>
            <person name="Yoshinaga Y."/>
            <person name="Zwiers L.-H."/>
            <person name="Turgeon B."/>
            <person name="Goodwin S."/>
            <person name="Spatafora J."/>
            <person name="Crous P."/>
            <person name="Grigoriev I."/>
        </authorList>
    </citation>
    <scope>NUCLEOTIDE SEQUENCE</scope>
    <source>
        <strain evidence="2">CBS 183.55</strain>
    </source>
</reference>
<organism evidence="2 3">
    <name type="scientific">Didymella exigua CBS 183.55</name>
    <dbReference type="NCBI Taxonomy" id="1150837"/>
    <lineage>
        <taxon>Eukaryota</taxon>
        <taxon>Fungi</taxon>
        <taxon>Dikarya</taxon>
        <taxon>Ascomycota</taxon>
        <taxon>Pezizomycotina</taxon>
        <taxon>Dothideomycetes</taxon>
        <taxon>Pleosporomycetidae</taxon>
        <taxon>Pleosporales</taxon>
        <taxon>Pleosporineae</taxon>
        <taxon>Didymellaceae</taxon>
        <taxon>Didymella</taxon>
    </lineage>
</organism>
<evidence type="ECO:0000313" key="2">
    <source>
        <dbReference type="EMBL" id="KAF1932091.1"/>
    </source>
</evidence>